<dbReference type="KEGG" id="nall:PP769_06585"/>
<dbReference type="GO" id="GO:0005886">
    <property type="term" value="C:plasma membrane"/>
    <property type="evidence" value="ECO:0007669"/>
    <property type="project" value="UniProtKB-SubCell"/>
</dbReference>
<evidence type="ECO:0000256" key="5">
    <source>
        <dbReference type="ARBA" id="ARBA00022692"/>
    </source>
</evidence>
<dbReference type="InterPro" id="IPR027463">
    <property type="entry name" value="AcrB_DN_DC_subdom"/>
</dbReference>
<feature type="transmembrane region" description="Helical" evidence="9">
    <location>
        <begin position="359"/>
        <end position="379"/>
    </location>
</feature>
<feature type="transmembrane region" description="Helical" evidence="9">
    <location>
        <begin position="959"/>
        <end position="979"/>
    </location>
</feature>
<dbReference type="PRINTS" id="PR00702">
    <property type="entry name" value="ACRIFLAVINRP"/>
</dbReference>
<comment type="subcellular location">
    <subcellularLocation>
        <location evidence="1">Cell membrane</location>
        <topology evidence="1">Multi-pass membrane protein</topology>
    </subcellularLocation>
</comment>
<dbReference type="SUPFAM" id="SSF82714">
    <property type="entry name" value="Multidrug efflux transporter AcrB TolC docking domain, DN and DC subdomains"/>
    <property type="match status" value="2"/>
</dbReference>
<evidence type="ECO:0000256" key="8">
    <source>
        <dbReference type="SAM" id="MobiDB-lite"/>
    </source>
</evidence>
<dbReference type="AlphaFoldDB" id="A0AA96GKV6"/>
<keyword evidence="4" id="KW-1003">Cell membrane</keyword>
<protein>
    <submittedName>
        <fullName evidence="10">CusA/CzcA family heavy metal efflux RND transporter</fullName>
    </submittedName>
</protein>
<organism evidence="10 11">
    <name type="scientific">Candidatus Nitrospira allomarina</name>
    <dbReference type="NCBI Taxonomy" id="3020900"/>
    <lineage>
        <taxon>Bacteria</taxon>
        <taxon>Pseudomonadati</taxon>
        <taxon>Nitrospirota</taxon>
        <taxon>Nitrospiria</taxon>
        <taxon>Nitrospirales</taxon>
        <taxon>Nitrospiraceae</taxon>
        <taxon>Nitrospira</taxon>
    </lineage>
</organism>
<dbReference type="PANTHER" id="PTHR32063">
    <property type="match status" value="1"/>
</dbReference>
<accession>A0AA96GKV6</accession>
<dbReference type="EMBL" id="CP116967">
    <property type="protein sequence ID" value="WNM59426.1"/>
    <property type="molecule type" value="Genomic_DNA"/>
</dbReference>
<dbReference type="Gene3D" id="1.20.1640.10">
    <property type="entry name" value="Multidrug efflux transporter AcrB transmembrane domain"/>
    <property type="match status" value="2"/>
</dbReference>
<feature type="transmembrane region" description="Helical" evidence="9">
    <location>
        <begin position="332"/>
        <end position="352"/>
    </location>
</feature>
<dbReference type="SUPFAM" id="SSF82866">
    <property type="entry name" value="Multidrug efflux transporter AcrB transmembrane domain"/>
    <property type="match status" value="2"/>
</dbReference>
<keyword evidence="5 9" id="KW-0812">Transmembrane</keyword>
<feature type="transmembrane region" description="Helical" evidence="9">
    <location>
        <begin position="858"/>
        <end position="875"/>
    </location>
</feature>
<dbReference type="GO" id="GO:0008324">
    <property type="term" value="F:monoatomic cation transmembrane transporter activity"/>
    <property type="evidence" value="ECO:0007669"/>
    <property type="project" value="InterPro"/>
</dbReference>
<proteinExistence type="inferred from homology"/>
<dbReference type="RefSeq" id="WP_312646173.1">
    <property type="nucleotide sequence ID" value="NZ_CP116967.1"/>
</dbReference>
<feature type="transmembrane region" description="Helical" evidence="9">
    <location>
        <begin position="908"/>
        <end position="931"/>
    </location>
</feature>
<dbReference type="PANTHER" id="PTHR32063:SF12">
    <property type="entry name" value="CATION EFFLUX SYSTEM PROTEIN"/>
    <property type="match status" value="1"/>
</dbReference>
<keyword evidence="6 9" id="KW-1133">Transmembrane helix</keyword>
<dbReference type="Pfam" id="PF00873">
    <property type="entry name" value="ACR_tran"/>
    <property type="match status" value="1"/>
</dbReference>
<evidence type="ECO:0000313" key="10">
    <source>
        <dbReference type="EMBL" id="WNM59426.1"/>
    </source>
</evidence>
<evidence type="ECO:0000256" key="3">
    <source>
        <dbReference type="ARBA" id="ARBA00022448"/>
    </source>
</evidence>
<dbReference type="InterPro" id="IPR004763">
    <property type="entry name" value="CusA-like"/>
</dbReference>
<dbReference type="Gene3D" id="3.30.70.1440">
    <property type="entry name" value="Multidrug efflux transporter AcrB pore domain"/>
    <property type="match status" value="1"/>
</dbReference>
<dbReference type="Gene3D" id="3.30.70.1430">
    <property type="entry name" value="Multidrug efflux transporter AcrB pore domain"/>
    <property type="match status" value="2"/>
</dbReference>
<dbReference type="SUPFAM" id="SSF82693">
    <property type="entry name" value="Multidrug efflux transporter AcrB pore domain, PN1, PN2, PC1 and PC2 subdomains"/>
    <property type="match status" value="3"/>
</dbReference>
<sequence length="1044" mass="114937">MIGRLVELSLVQRALVCTFGVFLLFGGLYAFHILDVVAYPDPSPPFVEVISQKSGWSAEEMERIITIPIETALQGIPGLTNVRSLSLFGLSELKVYFEFGTNWYAVRQEVLNRLHTVDLPDGVKPELSPWWAIAEIYRYELVGDGYSLTDLKTIQDWQVRREFKQVPGIIDVTAFGGTTKEYHVDLDPGALLTYGVTLAQIKAALANSNANVGGSYLALGPQSYNVRGVGFIDSLDDIAKVVVAVKDGTPIFIENLGKVSIGNAIRLGQVGINEVEDTLEGVILLQRDTQALPTLARVNQKVQDLNQKKLPAGVHIKTIYDRTTMINTVIETVVHILINGMILVLIVLLFFLGHFRTALIVACTIPLALLFTFSAMVIMGQSANLISLGAIDFGIIVDAPLVMVESIFFYLCHHAKPGVTPPQLIARAARHVGRPILFSTVIIVVAFIPLFTMTGVPGKIFAPMSITYGLALAGSLLLACTLAPAMCSFLLNGPMREQEPKLVSMLRQTYLKALRWGLHHQKQVLSAVGMLLAVTVLALNFMGGEFMPALEEGNLWVRIRMPIDIRFEDAAALASRMRKMFMESPEVATAVSQLGRPDDGTDPESFFNVEYYVNLKPRAEWRPGLTKEGLIEEIEKRLETIPGLKVNFSQLIQDSVEEAMSGVKSENSIKLYGHNLTELQSLAEKVEGELKNIRGVKELSINRTMGQPNLLIQVDRQACARYGIQVGDVNAMVQAAIGGEAVTEVIEGDRRFELVVRFLPQYRQDETTIGQIQVSSPEGVGIPLKQLATIVRQTGAFMIYRENHERYIPIMFSIRDRDLVSTIQEAQRHLEDRITLPEGYHLEWAGQYDQLVKEQQRLMIVVPLTMILILFLLYLTFGSFRYAFIVLATVPFAMIGGVLSLVLTHTPFSISAAVGFISTLGIAILGGVLIVSSIRELEQNGIPLKEAILSGAELQMRPVLMATLGAALGLVPAALASGIGSEAQKPLARVVVGGMLTATFLILFVVPILYQITSQYSKKRSRPQADSEKQELINQNATPSSEDR</sequence>
<reference evidence="10 11" key="1">
    <citation type="submission" date="2023-01" db="EMBL/GenBank/DDBJ databases">
        <title>Cultivation and genomic characterization of new, ubiquitous marine nitrite-oxidizing bacteria from the Nitrospirales.</title>
        <authorList>
            <person name="Mueller A.J."/>
            <person name="Daebeler A."/>
            <person name="Herbold C.W."/>
            <person name="Kirkegaard R.H."/>
            <person name="Daims H."/>
        </authorList>
    </citation>
    <scope>NUCLEOTIDE SEQUENCE [LARGE SCALE GENOMIC DNA]</scope>
    <source>
        <strain evidence="10 11">VA</strain>
    </source>
</reference>
<dbReference type="NCBIfam" id="TIGR00914">
    <property type="entry name" value="2A0601"/>
    <property type="match status" value="1"/>
</dbReference>
<feature type="transmembrane region" description="Helical" evidence="9">
    <location>
        <begin position="991"/>
        <end position="1012"/>
    </location>
</feature>
<keyword evidence="11" id="KW-1185">Reference proteome</keyword>
<evidence type="ECO:0000256" key="4">
    <source>
        <dbReference type="ARBA" id="ARBA00022475"/>
    </source>
</evidence>
<feature type="transmembrane region" description="Helical" evidence="9">
    <location>
        <begin position="432"/>
        <end position="454"/>
    </location>
</feature>
<evidence type="ECO:0000256" key="2">
    <source>
        <dbReference type="ARBA" id="ARBA00010942"/>
    </source>
</evidence>
<keyword evidence="3" id="KW-0813">Transport</keyword>
<feature type="transmembrane region" description="Helical" evidence="9">
    <location>
        <begin position="524"/>
        <end position="542"/>
    </location>
</feature>
<evidence type="ECO:0000313" key="11">
    <source>
        <dbReference type="Proteomes" id="UP001302719"/>
    </source>
</evidence>
<dbReference type="Proteomes" id="UP001302719">
    <property type="component" value="Chromosome"/>
</dbReference>
<feature type="transmembrane region" description="Helical" evidence="9">
    <location>
        <begin position="882"/>
        <end position="902"/>
    </location>
</feature>
<name>A0AA96GKV6_9BACT</name>
<evidence type="ECO:0000256" key="1">
    <source>
        <dbReference type="ARBA" id="ARBA00004651"/>
    </source>
</evidence>
<dbReference type="Gene3D" id="3.30.70.1320">
    <property type="entry name" value="Multidrug efflux transporter AcrB pore domain like"/>
    <property type="match status" value="1"/>
</dbReference>
<comment type="similarity">
    <text evidence="2">Belongs to the resistance-nodulation-cell division (RND) (TC 2.A.6) family.</text>
</comment>
<keyword evidence="7 9" id="KW-0472">Membrane</keyword>
<feature type="transmembrane region" description="Helical" evidence="9">
    <location>
        <begin position="385"/>
        <end position="411"/>
    </location>
</feature>
<gene>
    <name evidence="10" type="ORF">PP769_06585</name>
</gene>
<feature type="transmembrane region" description="Helical" evidence="9">
    <location>
        <begin position="466"/>
        <end position="491"/>
    </location>
</feature>
<feature type="compositionally biased region" description="Polar residues" evidence="8">
    <location>
        <begin position="1032"/>
        <end position="1044"/>
    </location>
</feature>
<evidence type="ECO:0000256" key="7">
    <source>
        <dbReference type="ARBA" id="ARBA00023136"/>
    </source>
</evidence>
<dbReference type="Gene3D" id="3.30.2090.10">
    <property type="entry name" value="Multidrug efflux transporter AcrB TolC docking domain, DN and DC subdomains"/>
    <property type="match status" value="2"/>
</dbReference>
<feature type="region of interest" description="Disordered" evidence="8">
    <location>
        <begin position="1020"/>
        <end position="1044"/>
    </location>
</feature>
<dbReference type="GO" id="GO:0042910">
    <property type="term" value="F:xenobiotic transmembrane transporter activity"/>
    <property type="evidence" value="ECO:0007669"/>
    <property type="project" value="TreeGrafter"/>
</dbReference>
<dbReference type="InterPro" id="IPR001036">
    <property type="entry name" value="Acrflvin-R"/>
</dbReference>
<evidence type="ECO:0000256" key="9">
    <source>
        <dbReference type="SAM" id="Phobius"/>
    </source>
</evidence>
<evidence type="ECO:0000256" key="6">
    <source>
        <dbReference type="ARBA" id="ARBA00022989"/>
    </source>
</evidence>